<feature type="region of interest" description="Disordered" evidence="1">
    <location>
        <begin position="105"/>
        <end position="267"/>
    </location>
</feature>
<evidence type="ECO:0000256" key="1">
    <source>
        <dbReference type="SAM" id="MobiDB-lite"/>
    </source>
</evidence>
<evidence type="ECO:0000313" key="3">
    <source>
        <dbReference type="Proteomes" id="UP000785200"/>
    </source>
</evidence>
<feature type="compositionally biased region" description="Polar residues" evidence="1">
    <location>
        <begin position="17"/>
        <end position="26"/>
    </location>
</feature>
<dbReference type="OrthoDB" id="506431at2759"/>
<protein>
    <submittedName>
        <fullName evidence="2">Uncharacterized protein</fullName>
    </submittedName>
</protein>
<keyword evidence="3" id="KW-1185">Reference proteome</keyword>
<accession>A0A9P6VLD6</accession>
<feature type="compositionally biased region" description="Polar residues" evidence="1">
    <location>
        <begin position="43"/>
        <end position="52"/>
    </location>
</feature>
<evidence type="ECO:0000313" key="2">
    <source>
        <dbReference type="EMBL" id="KAG0649735.1"/>
    </source>
</evidence>
<dbReference type="EMBL" id="VNKQ01000007">
    <property type="protein sequence ID" value="KAG0649735.1"/>
    <property type="molecule type" value="Genomic_DNA"/>
</dbReference>
<feature type="compositionally biased region" description="Low complexity" evidence="1">
    <location>
        <begin position="27"/>
        <end position="40"/>
    </location>
</feature>
<organism evidence="2 3">
    <name type="scientific">Hyphodiscus hymeniophilus</name>
    <dbReference type="NCBI Taxonomy" id="353542"/>
    <lineage>
        <taxon>Eukaryota</taxon>
        <taxon>Fungi</taxon>
        <taxon>Dikarya</taxon>
        <taxon>Ascomycota</taxon>
        <taxon>Pezizomycotina</taxon>
        <taxon>Leotiomycetes</taxon>
        <taxon>Helotiales</taxon>
        <taxon>Hyphodiscaceae</taxon>
        <taxon>Hyphodiscus</taxon>
    </lineage>
</organism>
<dbReference type="Proteomes" id="UP000785200">
    <property type="component" value="Unassembled WGS sequence"/>
</dbReference>
<feature type="region of interest" description="Disordered" evidence="1">
    <location>
        <begin position="1"/>
        <end position="63"/>
    </location>
</feature>
<feature type="region of interest" description="Disordered" evidence="1">
    <location>
        <begin position="315"/>
        <end position="338"/>
    </location>
</feature>
<dbReference type="AlphaFoldDB" id="A0A9P6VLD6"/>
<sequence>MMGPGPPKKKGDKTENKNASQRALNTAGQGSSYASSGAISITDAGSSPTAVTEGSRLSGDGWNLKRYQREDEALWGHDTHGPGQRIMDAIAKAGSTAGRLIENRLSRAGSGPVEEDNPGTYYLAKNPPVNDLHPPVVSTQPASRDETRWMLQPPPSAKVMEGKERVNRNRAGSNGSSRKGGDGTPLSRQITGRIVDARLQRGEATPSRTESLSRLPASGWSRDLRHERSRSLSTESEGSSEGGIRRKRRPPPISISTDGTGSVDKAIHIPIPSKSRKLGERPSRPVLTTVISSSTVIKTLSTANGLLALQELSNPSSNSVVNSRAPSPSNPLSRLSPSVNAMPASIPSVDSKFPGSSTFIFPPPTMETVGAGNVAWTKD</sequence>
<proteinExistence type="predicted"/>
<reference evidence="2" key="1">
    <citation type="submission" date="2019-07" db="EMBL/GenBank/DDBJ databases">
        <title>Hyphodiscus hymeniophilus genome sequencing and assembly.</title>
        <authorList>
            <person name="Kramer G."/>
            <person name="Nodwell J."/>
        </authorList>
    </citation>
    <scope>NUCLEOTIDE SEQUENCE</scope>
    <source>
        <strain evidence="2">ATCC 34498</strain>
    </source>
</reference>
<name>A0A9P6VLD6_9HELO</name>
<comment type="caution">
    <text evidence="2">The sequence shown here is derived from an EMBL/GenBank/DDBJ whole genome shotgun (WGS) entry which is preliminary data.</text>
</comment>
<gene>
    <name evidence="2" type="ORF">D0Z07_3922</name>
</gene>